<proteinExistence type="predicted"/>
<evidence type="ECO:0008006" key="2">
    <source>
        <dbReference type="Google" id="ProtNLM"/>
    </source>
</evidence>
<dbReference type="EMBL" id="LAZR01051314">
    <property type="protein sequence ID" value="KKK85430.1"/>
    <property type="molecule type" value="Genomic_DNA"/>
</dbReference>
<gene>
    <name evidence="1" type="ORF">LCGC14_2773380</name>
</gene>
<sequence length="107" mass="12103">MKNKCPGRLAPRDLDSVLLPCPGCGKMLELFTDEPSRRCKCGRLVLREAAPKCAEWCAAAAECFGVVIDVRKLKKRLDEVRNDPKAKECFDRIRRRLEQKGKDDAKA</sequence>
<reference evidence="1" key="1">
    <citation type="journal article" date="2015" name="Nature">
        <title>Complex archaea that bridge the gap between prokaryotes and eukaryotes.</title>
        <authorList>
            <person name="Spang A."/>
            <person name="Saw J.H."/>
            <person name="Jorgensen S.L."/>
            <person name="Zaremba-Niedzwiedzka K."/>
            <person name="Martijn J."/>
            <person name="Lind A.E."/>
            <person name="van Eijk R."/>
            <person name="Schleper C."/>
            <person name="Guy L."/>
            <person name="Ettema T.J."/>
        </authorList>
    </citation>
    <scope>NUCLEOTIDE SEQUENCE</scope>
</reference>
<dbReference type="AlphaFoldDB" id="A0A0F8ZHD8"/>
<name>A0A0F8ZHD8_9ZZZZ</name>
<evidence type="ECO:0000313" key="1">
    <source>
        <dbReference type="EMBL" id="KKK85430.1"/>
    </source>
</evidence>
<comment type="caution">
    <text evidence="1">The sequence shown here is derived from an EMBL/GenBank/DDBJ whole genome shotgun (WGS) entry which is preliminary data.</text>
</comment>
<protein>
    <recommendedName>
        <fullName evidence="2">Phosphohydrolase</fullName>
    </recommendedName>
</protein>
<accession>A0A0F8ZHD8</accession>
<organism evidence="1">
    <name type="scientific">marine sediment metagenome</name>
    <dbReference type="NCBI Taxonomy" id="412755"/>
    <lineage>
        <taxon>unclassified sequences</taxon>
        <taxon>metagenomes</taxon>
        <taxon>ecological metagenomes</taxon>
    </lineage>
</organism>